<dbReference type="CDD" id="cd00570">
    <property type="entry name" value="GST_N_family"/>
    <property type="match status" value="1"/>
</dbReference>
<dbReference type="PROSITE" id="PS50404">
    <property type="entry name" value="GST_NTER"/>
    <property type="match status" value="1"/>
</dbReference>
<proteinExistence type="predicted"/>
<accession>A0ABN1AQG8</accession>
<dbReference type="Proteomes" id="UP001500713">
    <property type="component" value="Unassembled WGS sequence"/>
</dbReference>
<protein>
    <submittedName>
        <fullName evidence="2">Glutathione S-transferase family protein</fullName>
    </submittedName>
</protein>
<sequence length="299" mass="32560">MTEIILHHYENSPFGQAMRLALGLKGIDWKSVQQPDICPKPFLSALTGGYERIPVLQIGSDIYCDTAVIVDALEALKPEPSLYPKPLGFAGRMIALWSGGQWFMPAVGVALGTNPEIVSDEFWEDRAKRFGMDRRKFLPMVPHLTAQFEAGAALVAETLADGRDYISGDLAGHADLMLYMNIRFASFAGKKPSDFGSDVAAWYDRIDGIGYGNFEEWTGQQAIDYAKASEPVSSGSVDPASGFSAGDKVSVRTETPDPAAVRGTLIGLNDREIIIKREDEQTGALHVHFPRLGQILAPA</sequence>
<dbReference type="InterPro" id="IPR036282">
    <property type="entry name" value="Glutathione-S-Trfase_C_sf"/>
</dbReference>
<comment type="caution">
    <text evidence="2">The sequence shown here is derived from an EMBL/GenBank/DDBJ whole genome shotgun (WGS) entry which is preliminary data.</text>
</comment>
<dbReference type="SUPFAM" id="SSF52833">
    <property type="entry name" value="Thioredoxin-like"/>
    <property type="match status" value="1"/>
</dbReference>
<name>A0ABN1AQG8_9SPHN</name>
<evidence type="ECO:0000259" key="1">
    <source>
        <dbReference type="PROSITE" id="PS50404"/>
    </source>
</evidence>
<dbReference type="InterPro" id="IPR036249">
    <property type="entry name" value="Thioredoxin-like_sf"/>
</dbReference>
<dbReference type="InterPro" id="IPR004045">
    <property type="entry name" value="Glutathione_S-Trfase_N"/>
</dbReference>
<dbReference type="SUPFAM" id="SSF47616">
    <property type="entry name" value="GST C-terminal domain-like"/>
    <property type="match status" value="1"/>
</dbReference>
<dbReference type="RefSeq" id="WP_229953506.1">
    <property type="nucleotide sequence ID" value="NZ_BAAAEM010000003.1"/>
</dbReference>
<dbReference type="Gene3D" id="1.20.1050.10">
    <property type="match status" value="1"/>
</dbReference>
<organism evidence="2 3">
    <name type="scientific">Parasphingorhabdus litoris</name>
    <dbReference type="NCBI Taxonomy" id="394733"/>
    <lineage>
        <taxon>Bacteria</taxon>
        <taxon>Pseudomonadati</taxon>
        <taxon>Pseudomonadota</taxon>
        <taxon>Alphaproteobacteria</taxon>
        <taxon>Sphingomonadales</taxon>
        <taxon>Sphingomonadaceae</taxon>
        <taxon>Parasphingorhabdus</taxon>
    </lineage>
</organism>
<evidence type="ECO:0000313" key="2">
    <source>
        <dbReference type="EMBL" id="GAA0481417.1"/>
    </source>
</evidence>
<gene>
    <name evidence="2" type="ORF">GCM10009096_24470</name>
</gene>
<dbReference type="Pfam" id="PF13417">
    <property type="entry name" value="GST_N_3"/>
    <property type="match status" value="1"/>
</dbReference>
<keyword evidence="3" id="KW-1185">Reference proteome</keyword>
<feature type="domain" description="GST N-terminal" evidence="1">
    <location>
        <begin position="2"/>
        <end position="81"/>
    </location>
</feature>
<evidence type="ECO:0000313" key="3">
    <source>
        <dbReference type="Proteomes" id="UP001500713"/>
    </source>
</evidence>
<dbReference type="Gene3D" id="3.40.30.110">
    <property type="match status" value="2"/>
</dbReference>
<reference evidence="2 3" key="1">
    <citation type="journal article" date="2019" name="Int. J. Syst. Evol. Microbiol.">
        <title>The Global Catalogue of Microorganisms (GCM) 10K type strain sequencing project: providing services to taxonomists for standard genome sequencing and annotation.</title>
        <authorList>
            <consortium name="The Broad Institute Genomics Platform"/>
            <consortium name="The Broad Institute Genome Sequencing Center for Infectious Disease"/>
            <person name="Wu L."/>
            <person name="Ma J."/>
        </authorList>
    </citation>
    <scope>NUCLEOTIDE SEQUENCE [LARGE SCALE GENOMIC DNA]</scope>
    <source>
        <strain evidence="2 3">JCM 14162</strain>
    </source>
</reference>
<dbReference type="EMBL" id="BAAAEM010000003">
    <property type="protein sequence ID" value="GAA0481417.1"/>
    <property type="molecule type" value="Genomic_DNA"/>
</dbReference>